<dbReference type="InterPro" id="IPR050231">
    <property type="entry name" value="Iron_ascorbate_oxido_reductase"/>
</dbReference>
<feature type="domain" description="Fe2OG dioxygenase" evidence="4">
    <location>
        <begin position="178"/>
        <end position="288"/>
    </location>
</feature>
<evidence type="ECO:0000259" key="4">
    <source>
        <dbReference type="PROSITE" id="PS51471"/>
    </source>
</evidence>
<evidence type="ECO:0000313" key="6">
    <source>
        <dbReference type="Proteomes" id="UP000541969"/>
    </source>
</evidence>
<evidence type="ECO:0000256" key="1">
    <source>
        <dbReference type="ARBA" id="ARBA00004792"/>
    </source>
</evidence>
<dbReference type="RefSeq" id="WP_179715371.1">
    <property type="nucleotide sequence ID" value="NZ_JACBZT010000001.1"/>
</dbReference>
<proteinExistence type="inferred from homology"/>
<comment type="caution">
    <text evidence="5">The sequence shown here is derived from an EMBL/GenBank/DDBJ whole genome shotgun (WGS) entry which is preliminary data.</text>
</comment>
<dbReference type="EMBL" id="JACBZT010000001">
    <property type="protein sequence ID" value="NYJ04681.1"/>
    <property type="molecule type" value="Genomic_DNA"/>
</dbReference>
<evidence type="ECO:0000313" key="5">
    <source>
        <dbReference type="EMBL" id="NYJ04681.1"/>
    </source>
</evidence>
<reference evidence="5 6" key="1">
    <citation type="submission" date="2020-07" db="EMBL/GenBank/DDBJ databases">
        <title>Sequencing the genomes of 1000 actinobacteria strains.</title>
        <authorList>
            <person name="Klenk H.-P."/>
        </authorList>
    </citation>
    <scope>NUCLEOTIDE SEQUENCE [LARGE SCALE GENOMIC DNA]</scope>
    <source>
        <strain evidence="5 6">DSM 104001</strain>
    </source>
</reference>
<keyword evidence="3" id="KW-0479">Metal-binding</keyword>
<organism evidence="5 6">
    <name type="scientific">Petropleomorpha daqingensis</name>
    <dbReference type="NCBI Taxonomy" id="2026353"/>
    <lineage>
        <taxon>Bacteria</taxon>
        <taxon>Bacillati</taxon>
        <taxon>Actinomycetota</taxon>
        <taxon>Actinomycetes</taxon>
        <taxon>Geodermatophilales</taxon>
        <taxon>Geodermatophilaceae</taxon>
        <taxon>Petropleomorpha</taxon>
    </lineage>
</organism>
<dbReference type="InterPro" id="IPR026992">
    <property type="entry name" value="DIOX_N"/>
</dbReference>
<sequence length="324" mass="35066">MGNPIPVVDLTPWREGTAAGRAAVAAEIDRALVDIGFLLITGHGVPADLPDRIRAAAQAVFDLPEEVKAGYRGGVGETSWQPRGWIPPGVEANGLSEGTPTPPDLKESYVVGSSEPTGDAAVDVEWYQPNVWPDEVPQFEALVTEYLGYMHGLADDLLRLTGVALCLPEEHFLAAARHPTWSFYANWYPSLAHLGPVADGALRIGPHTDFGSFTILDRQPSASGLQVWSQDQGWVDAPYVPGSFTINIGDMLARWTGDRWMSNRHRVLPPSAETPDEQIMSLVYFHEADPTALLESVPPPVGRVVHPAVVAGNYLRDKLAAIAV</sequence>
<dbReference type="Gene3D" id="2.60.120.330">
    <property type="entry name" value="B-lactam Antibiotic, Isopenicillin N Synthase, Chain"/>
    <property type="match status" value="1"/>
</dbReference>
<dbReference type="InterPro" id="IPR027443">
    <property type="entry name" value="IPNS-like_sf"/>
</dbReference>
<dbReference type="PRINTS" id="PR00682">
    <property type="entry name" value="IPNSYNTHASE"/>
</dbReference>
<gene>
    <name evidence="5" type="ORF">GGQ55_000959</name>
</gene>
<dbReference type="GO" id="GO:0046872">
    <property type="term" value="F:metal ion binding"/>
    <property type="evidence" value="ECO:0007669"/>
    <property type="project" value="UniProtKB-KW"/>
</dbReference>
<evidence type="ECO:0000256" key="3">
    <source>
        <dbReference type="RuleBase" id="RU003682"/>
    </source>
</evidence>
<dbReference type="GO" id="GO:0017000">
    <property type="term" value="P:antibiotic biosynthetic process"/>
    <property type="evidence" value="ECO:0007669"/>
    <property type="project" value="UniProtKB-KW"/>
</dbReference>
<dbReference type="Pfam" id="PF03171">
    <property type="entry name" value="2OG-FeII_Oxy"/>
    <property type="match status" value="1"/>
</dbReference>
<keyword evidence="5" id="KW-0223">Dioxygenase</keyword>
<evidence type="ECO:0000256" key="2">
    <source>
        <dbReference type="ARBA" id="ARBA00023194"/>
    </source>
</evidence>
<dbReference type="InterPro" id="IPR005123">
    <property type="entry name" value="Oxoglu/Fe-dep_dioxygenase_dom"/>
</dbReference>
<dbReference type="Pfam" id="PF14226">
    <property type="entry name" value="DIOX_N"/>
    <property type="match status" value="1"/>
</dbReference>
<dbReference type="InterPro" id="IPR044861">
    <property type="entry name" value="IPNS-like_FE2OG_OXY"/>
</dbReference>
<accession>A0A853CC17</accession>
<dbReference type="SUPFAM" id="SSF51197">
    <property type="entry name" value="Clavaminate synthase-like"/>
    <property type="match status" value="1"/>
</dbReference>
<dbReference type="PROSITE" id="PS51471">
    <property type="entry name" value="FE2OG_OXY"/>
    <property type="match status" value="1"/>
</dbReference>
<keyword evidence="3" id="KW-0408">Iron</keyword>
<dbReference type="GO" id="GO:0051213">
    <property type="term" value="F:dioxygenase activity"/>
    <property type="evidence" value="ECO:0007669"/>
    <property type="project" value="UniProtKB-KW"/>
</dbReference>
<dbReference type="AlphaFoldDB" id="A0A853CC17"/>
<dbReference type="Proteomes" id="UP000541969">
    <property type="component" value="Unassembled WGS sequence"/>
</dbReference>
<keyword evidence="2" id="KW-0045">Antibiotic biosynthesis</keyword>
<comment type="pathway">
    <text evidence="1">Antibiotic biosynthesis.</text>
</comment>
<comment type="similarity">
    <text evidence="3">Belongs to the iron/ascorbate-dependent oxidoreductase family.</text>
</comment>
<name>A0A853CC17_9ACTN</name>
<keyword evidence="6" id="KW-1185">Reference proteome</keyword>
<keyword evidence="3" id="KW-0560">Oxidoreductase</keyword>
<protein>
    <submittedName>
        <fullName evidence="5">Isopenicillin N synthase-like dioxygenase</fullName>
    </submittedName>
</protein>
<dbReference type="PANTHER" id="PTHR47990">
    <property type="entry name" value="2-OXOGLUTARATE (2OG) AND FE(II)-DEPENDENT OXYGENASE SUPERFAMILY PROTEIN-RELATED"/>
    <property type="match status" value="1"/>
</dbReference>